<dbReference type="Proteomes" id="UP000030762">
    <property type="component" value="Unassembled WGS sequence"/>
</dbReference>
<dbReference type="InParanoid" id="T0RSZ7"/>
<protein>
    <submittedName>
        <fullName evidence="2">Uncharacterized protein</fullName>
    </submittedName>
</protein>
<dbReference type="OrthoDB" id="30640at4764"/>
<dbReference type="VEuPathDB" id="FungiDB:SDRG_07216"/>
<keyword evidence="1" id="KW-1133">Transmembrane helix</keyword>
<evidence type="ECO:0000313" key="2">
    <source>
        <dbReference type="EMBL" id="EQC35508.1"/>
    </source>
</evidence>
<dbReference type="AlphaFoldDB" id="T0RSZ7"/>
<name>T0RSZ7_SAPDV</name>
<keyword evidence="1" id="KW-0812">Transmembrane</keyword>
<proteinExistence type="predicted"/>
<accession>T0RSZ7</accession>
<gene>
    <name evidence="2" type="ORF">SDRG_07216</name>
</gene>
<evidence type="ECO:0000313" key="3">
    <source>
        <dbReference type="Proteomes" id="UP000030762"/>
    </source>
</evidence>
<dbReference type="RefSeq" id="XP_008611258.1">
    <property type="nucleotide sequence ID" value="XM_008613036.1"/>
</dbReference>
<keyword evidence="3" id="KW-1185">Reference proteome</keyword>
<reference evidence="2 3" key="1">
    <citation type="submission" date="2012-04" db="EMBL/GenBank/DDBJ databases">
        <title>The Genome Sequence of Saprolegnia declina VS20.</title>
        <authorList>
            <consortium name="The Broad Institute Genome Sequencing Platform"/>
            <person name="Russ C."/>
            <person name="Nusbaum C."/>
            <person name="Tyler B."/>
            <person name="van West P."/>
            <person name="Dieguez-Uribeondo J."/>
            <person name="de Bruijn I."/>
            <person name="Tripathy S."/>
            <person name="Jiang R."/>
            <person name="Young S.K."/>
            <person name="Zeng Q."/>
            <person name="Gargeya S."/>
            <person name="Fitzgerald M."/>
            <person name="Haas B."/>
            <person name="Abouelleil A."/>
            <person name="Alvarado L."/>
            <person name="Arachchi H.M."/>
            <person name="Berlin A."/>
            <person name="Chapman S.B."/>
            <person name="Goldberg J."/>
            <person name="Griggs A."/>
            <person name="Gujja S."/>
            <person name="Hansen M."/>
            <person name="Howarth C."/>
            <person name="Imamovic A."/>
            <person name="Larimer J."/>
            <person name="McCowen C."/>
            <person name="Montmayeur A."/>
            <person name="Murphy C."/>
            <person name="Neiman D."/>
            <person name="Pearson M."/>
            <person name="Priest M."/>
            <person name="Roberts A."/>
            <person name="Saif S."/>
            <person name="Shea T."/>
            <person name="Sisk P."/>
            <person name="Sykes S."/>
            <person name="Wortman J."/>
            <person name="Nusbaum C."/>
            <person name="Birren B."/>
        </authorList>
    </citation>
    <scope>NUCLEOTIDE SEQUENCE [LARGE SCALE GENOMIC DNA]</scope>
    <source>
        <strain evidence="2 3">VS20</strain>
    </source>
</reference>
<evidence type="ECO:0000256" key="1">
    <source>
        <dbReference type="SAM" id="Phobius"/>
    </source>
</evidence>
<dbReference type="GeneID" id="19947943"/>
<feature type="transmembrane region" description="Helical" evidence="1">
    <location>
        <begin position="46"/>
        <end position="74"/>
    </location>
</feature>
<keyword evidence="1" id="KW-0472">Membrane</keyword>
<dbReference type="EMBL" id="JH767151">
    <property type="protein sequence ID" value="EQC35508.1"/>
    <property type="molecule type" value="Genomic_DNA"/>
</dbReference>
<sequence>MAWDLLRVNFTLPDADDSAVLAALQARLRPYRIEEGSAPHDPSDALWLPLLLTGSPGIGKSVLLILFCAYLGVYHDVNILLVRRVKNIDWDTPDGATLGDAVFWFRGGHVTKYPDFNRDNFSHLLDAFKSETHAKGKTHLCRGLE</sequence>
<organism evidence="2 3">
    <name type="scientific">Saprolegnia diclina (strain VS20)</name>
    <dbReference type="NCBI Taxonomy" id="1156394"/>
    <lineage>
        <taxon>Eukaryota</taxon>
        <taxon>Sar</taxon>
        <taxon>Stramenopiles</taxon>
        <taxon>Oomycota</taxon>
        <taxon>Saprolegniomycetes</taxon>
        <taxon>Saprolegniales</taxon>
        <taxon>Saprolegniaceae</taxon>
        <taxon>Saprolegnia</taxon>
    </lineage>
</organism>